<feature type="region of interest" description="Disordered" evidence="4">
    <location>
        <begin position="786"/>
        <end position="851"/>
    </location>
</feature>
<keyword evidence="7" id="KW-1185">Reference proteome</keyword>
<name>A0A1Y1UAA6_9TREE</name>
<dbReference type="EMBL" id="NBSH01000012">
    <property type="protein sequence ID" value="ORX34963.1"/>
    <property type="molecule type" value="Genomic_DNA"/>
</dbReference>
<dbReference type="RefSeq" id="XP_021869179.1">
    <property type="nucleotide sequence ID" value="XM_022011925.1"/>
</dbReference>
<dbReference type="InterPro" id="IPR029021">
    <property type="entry name" value="Prot-tyrosine_phosphatase-like"/>
</dbReference>
<dbReference type="SUPFAM" id="SSF50729">
    <property type="entry name" value="PH domain-like"/>
    <property type="match status" value="1"/>
</dbReference>
<dbReference type="CDD" id="cd17666">
    <property type="entry name" value="PTP-MTM-like_fungal"/>
    <property type="match status" value="1"/>
</dbReference>
<dbReference type="PANTHER" id="PTHR10807">
    <property type="entry name" value="MYOTUBULARIN-RELATED"/>
    <property type="match status" value="1"/>
</dbReference>
<evidence type="ECO:0000256" key="3">
    <source>
        <dbReference type="PIRSR" id="PIRSR630564-2"/>
    </source>
</evidence>
<dbReference type="InParanoid" id="A0A1Y1UAA6"/>
<dbReference type="InterPro" id="IPR030564">
    <property type="entry name" value="Myotubularin"/>
</dbReference>
<dbReference type="GO" id="GO:0046856">
    <property type="term" value="P:phosphatidylinositol dephosphorylation"/>
    <property type="evidence" value="ECO:0007669"/>
    <property type="project" value="TreeGrafter"/>
</dbReference>
<reference evidence="6 7" key="1">
    <citation type="submission" date="2017-03" db="EMBL/GenBank/DDBJ databases">
        <title>Widespread Adenine N6-methylation of Active Genes in Fungi.</title>
        <authorList>
            <consortium name="DOE Joint Genome Institute"/>
            <person name="Mondo S.J."/>
            <person name="Dannebaum R.O."/>
            <person name="Kuo R.C."/>
            <person name="Louie K.B."/>
            <person name="Bewick A.J."/>
            <person name="Labutti K."/>
            <person name="Haridas S."/>
            <person name="Kuo A."/>
            <person name="Salamov A."/>
            <person name="Ahrendt S.R."/>
            <person name="Lau R."/>
            <person name="Bowen B.P."/>
            <person name="Lipzen A."/>
            <person name="Sullivan W."/>
            <person name="Andreopoulos W.B."/>
            <person name="Clum A."/>
            <person name="Lindquist E."/>
            <person name="Daum C."/>
            <person name="Northen T.R."/>
            <person name="Ramamoorthy G."/>
            <person name="Schmitz R.J."/>
            <person name="Gryganskyi A."/>
            <person name="Culley D."/>
            <person name="Magnuson J."/>
            <person name="James T.Y."/>
            <person name="O'Malley M.A."/>
            <person name="Stajich J.E."/>
            <person name="Spatafora J.W."/>
            <person name="Visel A."/>
            <person name="Grigoriev I.V."/>
        </authorList>
    </citation>
    <scope>NUCLEOTIDE SEQUENCE [LARGE SCALE GENOMIC DNA]</scope>
    <source>
        <strain evidence="6 7">NRRL Y-17943</strain>
    </source>
</reference>
<dbReference type="InterPro" id="IPR010569">
    <property type="entry name" value="Myotubularin-like_Pase_dom"/>
</dbReference>
<accession>A0A1Y1UAA6</accession>
<organism evidence="6 7">
    <name type="scientific">Kockovaella imperatae</name>
    <dbReference type="NCBI Taxonomy" id="4999"/>
    <lineage>
        <taxon>Eukaryota</taxon>
        <taxon>Fungi</taxon>
        <taxon>Dikarya</taxon>
        <taxon>Basidiomycota</taxon>
        <taxon>Agaricomycotina</taxon>
        <taxon>Tremellomycetes</taxon>
        <taxon>Tremellales</taxon>
        <taxon>Cuniculitremaceae</taxon>
        <taxon>Kockovaella</taxon>
    </lineage>
</organism>
<proteinExistence type="inferred from homology"/>
<feature type="compositionally biased region" description="Polar residues" evidence="4">
    <location>
        <begin position="839"/>
        <end position="851"/>
    </location>
</feature>
<feature type="compositionally biased region" description="Low complexity" evidence="4">
    <location>
        <begin position="144"/>
        <end position="160"/>
    </location>
</feature>
<dbReference type="PANTHER" id="PTHR10807:SF128">
    <property type="entry name" value="PHOSPHATIDYLINOSITOL-3,5-BISPHOSPHATE 3-PHOSPHATASE"/>
    <property type="match status" value="1"/>
</dbReference>
<comment type="caution">
    <text evidence="6">The sequence shown here is derived from an EMBL/GenBank/DDBJ whole genome shotgun (WGS) entry which is preliminary data.</text>
</comment>
<dbReference type="Gene3D" id="2.30.29.30">
    <property type="entry name" value="Pleckstrin-homology domain (PH domain)/Phosphotyrosine-binding domain (PTB)"/>
    <property type="match status" value="1"/>
</dbReference>
<dbReference type="GO" id="GO:0016020">
    <property type="term" value="C:membrane"/>
    <property type="evidence" value="ECO:0007669"/>
    <property type="project" value="TreeGrafter"/>
</dbReference>
<dbReference type="SUPFAM" id="SSF52799">
    <property type="entry name" value="(Phosphotyrosine protein) phosphatases II"/>
    <property type="match status" value="1"/>
</dbReference>
<dbReference type="FunCoup" id="A0A1Y1UAA6">
    <property type="interactions" value="163"/>
</dbReference>
<dbReference type="InterPro" id="IPR016130">
    <property type="entry name" value="Tyr_Pase_AS"/>
</dbReference>
<feature type="compositionally biased region" description="Low complexity" evidence="4">
    <location>
        <begin position="297"/>
        <end position="311"/>
    </location>
</feature>
<evidence type="ECO:0000256" key="4">
    <source>
        <dbReference type="SAM" id="MobiDB-lite"/>
    </source>
</evidence>
<dbReference type="GO" id="GO:0004438">
    <property type="term" value="F:phosphatidylinositol-3-phosphate phosphatase activity"/>
    <property type="evidence" value="ECO:0007669"/>
    <property type="project" value="TreeGrafter"/>
</dbReference>
<feature type="active site" description="Phosphocysteine intermediate" evidence="2">
    <location>
        <position position="425"/>
    </location>
</feature>
<dbReference type="PROSITE" id="PS00383">
    <property type="entry name" value="TYR_PHOSPHATASE_1"/>
    <property type="match status" value="1"/>
</dbReference>
<dbReference type="Pfam" id="PF21098">
    <property type="entry name" value="PH-GRAM_MTMR6-like"/>
    <property type="match status" value="1"/>
</dbReference>
<feature type="region of interest" description="Disordered" evidence="4">
    <location>
        <begin position="291"/>
        <end position="311"/>
    </location>
</feature>
<protein>
    <submittedName>
        <fullName evidence="6">Protein-tyrosine phosphatase-like protein</fullName>
    </submittedName>
</protein>
<evidence type="ECO:0000256" key="2">
    <source>
        <dbReference type="PIRSR" id="PIRSR630564-1"/>
    </source>
</evidence>
<dbReference type="InterPro" id="IPR011993">
    <property type="entry name" value="PH-like_dom_sf"/>
</dbReference>
<feature type="binding site" evidence="3">
    <location>
        <begin position="361"/>
        <end position="362"/>
    </location>
    <ligand>
        <name>substrate</name>
    </ligand>
</feature>
<comment type="similarity">
    <text evidence="1">Belongs to the protein-tyrosine phosphatase family. Non-receptor class myotubularin subfamily.</text>
</comment>
<feature type="domain" description="Myotubularin phosphatase" evidence="5">
    <location>
        <begin position="177"/>
        <end position="648"/>
    </location>
</feature>
<dbReference type="AlphaFoldDB" id="A0A1Y1UAA6"/>
<dbReference type="STRING" id="4999.A0A1Y1UAA6"/>
<dbReference type="Proteomes" id="UP000193218">
    <property type="component" value="Unassembled WGS sequence"/>
</dbReference>
<evidence type="ECO:0000256" key="1">
    <source>
        <dbReference type="ARBA" id="ARBA00007471"/>
    </source>
</evidence>
<dbReference type="GeneID" id="33553733"/>
<feature type="region of interest" description="Disordered" evidence="4">
    <location>
        <begin position="139"/>
        <end position="183"/>
    </location>
</feature>
<feature type="compositionally biased region" description="Basic and acidic residues" evidence="4">
    <location>
        <begin position="796"/>
        <end position="807"/>
    </location>
</feature>
<dbReference type="Pfam" id="PF06602">
    <property type="entry name" value="Myotub-related"/>
    <property type="match status" value="1"/>
</dbReference>
<dbReference type="OrthoDB" id="271628at2759"/>
<feature type="region of interest" description="Disordered" evidence="4">
    <location>
        <begin position="865"/>
        <end position="956"/>
    </location>
</feature>
<evidence type="ECO:0000313" key="6">
    <source>
        <dbReference type="EMBL" id="ORX34963.1"/>
    </source>
</evidence>
<feature type="compositionally biased region" description="Basic and acidic residues" evidence="4">
    <location>
        <begin position="865"/>
        <end position="886"/>
    </location>
</feature>
<sequence length="956" mass="106339">MDKLRVSTVDNVILERYVPPPIDALDDKPKKQRLTGQLHLVQHHLFFSPRASSSTSQPEEIWIPYPAINLLTRLPQSIEGLYPLKLRTRTFETFLFLFEKDREGGAEDVWTSIKDCAVASSVEQLYAFFYRLPSHPALNPQSEPSRPTSLNPSSPLSLSSKEPDVPFLSSKSQPSTGWDTFNPRTEFARQGVGVRTKAWRFTDINKDYSFCPTYPAKLVVPSRISDNVLSHAGKYRSKARIPALSYLHWANHASITRSSQPMVGLKNSRSAQDEKLVECIFTTHTAAESAYAPSTQSADPLSPSPSSSAKSLPHVYGATATNLIIDARPTTNAMANVAMGAGTENMDNYRSGKKAYLGIDNIHVMRNSLKTIDDAVREAEETGDPIDRISLRKSNWLRHISTILDGALMIIRNIHLNASHVLIHCSDGWDRTAQLSAMAQICLDPYYRTIEGFKVLIEKDFLAFGHKFLDRSGHLSSEKLFTVADQPDDESDDELGGAQKAAQAFFASMQKQFTSSNSHLKEVSPVFHQFLDCVWQIQRQYPSRFEFNEQFLIDLHYHLYACQLGTFLFNNEHQRRVARPPQGDDEGGAYVDRTVSAWDYLKQPNYKTTYLNEAYDPSLDARDSRDDKADQGVLLFEPKDVKFWWRLFRRGDEEMNGSKLALQHAQTVALPLVGAGQVDPVSIEGAVQSVERAASLDVPYSVRRTPSPAHLSTSASARDLDVRSSHTPSSLESGYTTIQPMPSKVGVGNRASGWNWGQLSSGALNALQKGARDIRSIGQEAMQQLRAEAGSADGEMWSRSDQERQKDYAPPGTGIGEGRLGREVNDYRQSPRPTVRLPSENNPWASGNSSAKAIPKVMVDHEPIETKMDITGQDDRNGESNKRKESVTLNPWGESRASPSLADLFLRDVKPVTRDQMPSRHPTNGKPHSSASRQEEDEVAAALGGDSKAWDPLGAV</sequence>
<gene>
    <name evidence="6" type="ORF">BD324DRAFT_108909</name>
</gene>
<dbReference type="InterPro" id="IPR048994">
    <property type="entry name" value="PH-GRAM_MTMR6-9"/>
</dbReference>
<dbReference type="GO" id="GO:0005737">
    <property type="term" value="C:cytoplasm"/>
    <property type="evidence" value="ECO:0007669"/>
    <property type="project" value="TreeGrafter"/>
</dbReference>
<evidence type="ECO:0000259" key="5">
    <source>
        <dbReference type="PROSITE" id="PS51339"/>
    </source>
</evidence>
<feature type="region of interest" description="Disordered" evidence="4">
    <location>
        <begin position="704"/>
        <end position="746"/>
    </location>
</feature>
<feature type="binding site" evidence="3">
    <location>
        <begin position="425"/>
        <end position="431"/>
    </location>
    <ligand>
        <name>substrate</name>
    </ligand>
</feature>
<feature type="compositionally biased region" description="Polar residues" evidence="4">
    <location>
        <begin position="169"/>
        <end position="183"/>
    </location>
</feature>
<dbReference type="PROSITE" id="PS51339">
    <property type="entry name" value="PPASE_MYOTUBULARIN"/>
    <property type="match status" value="1"/>
</dbReference>
<evidence type="ECO:0000313" key="7">
    <source>
        <dbReference type="Proteomes" id="UP000193218"/>
    </source>
</evidence>
<feature type="compositionally biased region" description="Polar residues" evidence="4">
    <location>
        <begin position="725"/>
        <end position="740"/>
    </location>
</feature>